<dbReference type="Proteomes" id="UP001141327">
    <property type="component" value="Unassembled WGS sequence"/>
</dbReference>
<evidence type="ECO:0000313" key="3">
    <source>
        <dbReference type="EMBL" id="KAJ4452877.1"/>
    </source>
</evidence>
<proteinExistence type="predicted"/>
<dbReference type="EMBL" id="JAPMOS010000362">
    <property type="protein sequence ID" value="KAJ4452877.1"/>
    <property type="molecule type" value="Genomic_DNA"/>
</dbReference>
<evidence type="ECO:0000256" key="2">
    <source>
        <dbReference type="SAM" id="Phobius"/>
    </source>
</evidence>
<dbReference type="InterPro" id="IPR000408">
    <property type="entry name" value="Reg_chr_condens"/>
</dbReference>
<organism evidence="3 4">
    <name type="scientific">Paratrimastix pyriformis</name>
    <dbReference type="NCBI Taxonomy" id="342808"/>
    <lineage>
        <taxon>Eukaryota</taxon>
        <taxon>Metamonada</taxon>
        <taxon>Preaxostyla</taxon>
        <taxon>Paratrimastigidae</taxon>
        <taxon>Paratrimastix</taxon>
    </lineage>
</organism>
<sequence>MIAIYRLALLSRRIEAFSPSVPRISLEIRQIVFGVSVICSRRFSSGGSACHSPDRTQSLLAMRAAALFVVFFAALLLPAYCAGDGLWGVGSNYCGSGSSSEPAPIVVPTGCTISDVYTHPLAERHFVLCENGRLYAAGLNSNGNLCLGHKFTAPSLNQVTLPAGKSLRRVVPGKEHTILVMTDGSLYGCGAAAAGEHGHMGTVSAAHPGDIHVIMIIVRGNNGNYIPRLPACFPLS</sequence>
<dbReference type="PROSITE" id="PS50012">
    <property type="entry name" value="RCC1_3"/>
    <property type="match status" value="1"/>
</dbReference>
<comment type="caution">
    <text evidence="3">The sequence shown here is derived from an EMBL/GenBank/DDBJ whole genome shotgun (WGS) entry which is preliminary data.</text>
</comment>
<feature type="repeat" description="RCC1" evidence="1">
    <location>
        <begin position="132"/>
        <end position="183"/>
    </location>
</feature>
<evidence type="ECO:0000256" key="1">
    <source>
        <dbReference type="PROSITE-ProRule" id="PRU00235"/>
    </source>
</evidence>
<keyword evidence="2" id="KW-0812">Transmembrane</keyword>
<gene>
    <name evidence="3" type="ORF">PAPYR_12821</name>
</gene>
<accession>A0ABQ8U190</accession>
<protein>
    <submittedName>
        <fullName evidence="3">Uncharacterized protein</fullName>
    </submittedName>
</protein>
<dbReference type="InterPro" id="IPR009091">
    <property type="entry name" value="RCC1/BLIP-II"/>
</dbReference>
<dbReference type="SUPFAM" id="SSF50985">
    <property type="entry name" value="RCC1/BLIP-II"/>
    <property type="match status" value="1"/>
</dbReference>
<feature type="transmembrane region" description="Helical" evidence="2">
    <location>
        <begin position="60"/>
        <end position="80"/>
    </location>
</feature>
<evidence type="ECO:0000313" key="4">
    <source>
        <dbReference type="Proteomes" id="UP001141327"/>
    </source>
</evidence>
<keyword evidence="2" id="KW-1133">Transmembrane helix</keyword>
<reference evidence="3" key="1">
    <citation type="journal article" date="2022" name="bioRxiv">
        <title>Genomics of Preaxostyla Flagellates Illuminates Evolutionary Transitions and the Path Towards Mitochondrial Loss.</title>
        <authorList>
            <person name="Novak L.V.F."/>
            <person name="Treitli S.C."/>
            <person name="Pyrih J."/>
            <person name="Halakuc P."/>
            <person name="Pipaliya S.V."/>
            <person name="Vacek V."/>
            <person name="Brzon O."/>
            <person name="Soukal P."/>
            <person name="Eme L."/>
            <person name="Dacks J.B."/>
            <person name="Karnkowska A."/>
            <person name="Elias M."/>
            <person name="Hampl V."/>
        </authorList>
    </citation>
    <scope>NUCLEOTIDE SEQUENCE</scope>
    <source>
        <strain evidence="3">RCP-MX</strain>
    </source>
</reference>
<keyword evidence="4" id="KW-1185">Reference proteome</keyword>
<keyword evidence="2" id="KW-0472">Membrane</keyword>
<name>A0ABQ8U190_9EUKA</name>
<dbReference type="Gene3D" id="2.130.10.30">
    <property type="entry name" value="Regulator of chromosome condensation 1/beta-lactamase-inhibitor protein II"/>
    <property type="match status" value="1"/>
</dbReference>